<dbReference type="OrthoDB" id="4273937at2"/>
<sequence>MIRTLRRASRAALCVGFAAVGVLSVYEGPAAATPERPVGNGYYQIVAKHSGQCLDVAGYSYAHGAPVVQATCGGGHNQQWRLVPYSDGQKFRIQARHSGMCLDVAWGSRQHAAPVVQATCNGGSNQVWWFVQPAGRAPLVQGSLGLVPQVGNSVGIVVDHTGMVLDVAHASQRHGAPVVQAFPASGNGDVGLNQQWRFQFKS</sequence>
<dbReference type="PROSITE" id="PS50231">
    <property type="entry name" value="RICIN_B_LECTIN"/>
    <property type="match status" value="1"/>
</dbReference>
<dbReference type="RefSeq" id="WP_051787328.1">
    <property type="nucleotide sequence ID" value="NZ_LGUP01000372.1"/>
</dbReference>
<dbReference type="InterPro" id="IPR000772">
    <property type="entry name" value="Ricin_B_lectin"/>
</dbReference>
<dbReference type="Proteomes" id="UP000037023">
    <property type="component" value="Unassembled WGS sequence"/>
</dbReference>
<name>A0A0L8JKD2_STRVR</name>
<evidence type="ECO:0000313" key="2">
    <source>
        <dbReference type="EMBL" id="KOG14113.1"/>
    </source>
</evidence>
<dbReference type="PATRIC" id="fig|1938.6.peg.6317"/>
<dbReference type="CDD" id="cd00161">
    <property type="entry name" value="beta-trefoil_Ricin-like"/>
    <property type="match status" value="1"/>
</dbReference>
<evidence type="ECO:0000313" key="3">
    <source>
        <dbReference type="Proteomes" id="UP000037023"/>
    </source>
</evidence>
<dbReference type="Gene3D" id="2.80.10.50">
    <property type="match status" value="3"/>
</dbReference>
<dbReference type="Pfam" id="PF14200">
    <property type="entry name" value="RicinB_lectin_2"/>
    <property type="match status" value="1"/>
</dbReference>
<dbReference type="SUPFAM" id="SSF50370">
    <property type="entry name" value="Ricin B-like lectins"/>
    <property type="match status" value="1"/>
</dbReference>
<dbReference type="InterPro" id="IPR035992">
    <property type="entry name" value="Ricin_B-like_lectins"/>
</dbReference>
<comment type="caution">
    <text evidence="2">The sequence shown here is derived from an EMBL/GenBank/DDBJ whole genome shotgun (WGS) entry which is preliminary data.</text>
</comment>
<evidence type="ECO:0000259" key="1">
    <source>
        <dbReference type="SMART" id="SM00458"/>
    </source>
</evidence>
<dbReference type="EMBL" id="LGUP01000372">
    <property type="protein sequence ID" value="KOG14113.1"/>
    <property type="molecule type" value="Genomic_DNA"/>
</dbReference>
<dbReference type="SMART" id="SM00458">
    <property type="entry name" value="RICIN"/>
    <property type="match status" value="1"/>
</dbReference>
<accession>A0A0L8JKD2</accession>
<feature type="domain" description="Ricin B lectin" evidence="1">
    <location>
        <begin position="40"/>
        <end position="199"/>
    </location>
</feature>
<dbReference type="AlphaFoldDB" id="A0A0L8JKD2"/>
<organism evidence="2 3">
    <name type="scientific">Streptomyces viridochromogenes</name>
    <dbReference type="NCBI Taxonomy" id="1938"/>
    <lineage>
        <taxon>Bacteria</taxon>
        <taxon>Bacillati</taxon>
        <taxon>Actinomycetota</taxon>
        <taxon>Actinomycetes</taxon>
        <taxon>Kitasatosporales</taxon>
        <taxon>Streptomycetaceae</taxon>
        <taxon>Streptomyces</taxon>
    </lineage>
</organism>
<protein>
    <recommendedName>
        <fullName evidence="1">Ricin B lectin domain-containing protein</fullName>
    </recommendedName>
</protein>
<gene>
    <name evidence="2" type="ORF">ADK34_29560</name>
</gene>
<reference evidence="2 3" key="1">
    <citation type="submission" date="2015-06" db="EMBL/GenBank/DDBJ databases">
        <authorList>
            <person name="Hoefler B.C."/>
            <person name="Straight P.D."/>
        </authorList>
    </citation>
    <scope>NUCLEOTIDE SEQUENCE [LARGE SCALE GENOMIC DNA]</scope>
    <source>
        <strain evidence="2 3">NRRL 3427</strain>
    </source>
</reference>
<proteinExistence type="predicted"/>